<dbReference type="OrthoDB" id="9809635at2"/>
<dbReference type="PANTHER" id="PTHR43283:SF3">
    <property type="entry name" value="BETA-LACTAMASE FAMILY PROTEIN (AFU_ORTHOLOGUE AFUA_5G07500)"/>
    <property type="match status" value="1"/>
</dbReference>
<reference evidence="3 4" key="2">
    <citation type="submission" date="2019-09" db="EMBL/GenBank/DDBJ databases">
        <authorList>
            <person name="Jin C."/>
        </authorList>
    </citation>
    <scope>NUCLEOTIDE SEQUENCE [LARGE SCALE GENOMIC DNA]</scope>
    <source>
        <strain evidence="3 4">AN110305</strain>
    </source>
</reference>
<dbReference type="AlphaFoldDB" id="A0A5B2XJA9"/>
<dbReference type="PANTHER" id="PTHR43283">
    <property type="entry name" value="BETA-LACTAMASE-RELATED"/>
    <property type="match status" value="1"/>
</dbReference>
<dbReference type="EMBL" id="VUOB01000020">
    <property type="protein sequence ID" value="KAA2262842.1"/>
    <property type="molecule type" value="Genomic_DNA"/>
</dbReference>
<protein>
    <submittedName>
        <fullName evidence="3">Beta-lactamase family protein</fullName>
    </submittedName>
</protein>
<sequence>MSVVRDVVESVVAETGFTGVVRVDRAGEVEFAGAYGLADRRHGIANRLDTRFAIASGTKGLTALTVVSLIEQGLLGLDTRARAVLGDDLPLIGAEVTVEHLLAHRSGIGDYTDEDAGHAITDHVLPVSVHRLDSAEGYLAVLDGHPAKFPAGERFGYRNAGQCSALQDGGVGPRWEGRQGSTSALNRSC</sequence>
<feature type="compositionally biased region" description="Polar residues" evidence="1">
    <location>
        <begin position="179"/>
        <end position="189"/>
    </location>
</feature>
<comment type="caution">
    <text evidence="3">The sequence shown here is derived from an EMBL/GenBank/DDBJ whole genome shotgun (WGS) entry which is preliminary data.</text>
</comment>
<proteinExistence type="predicted"/>
<feature type="region of interest" description="Disordered" evidence="1">
    <location>
        <begin position="169"/>
        <end position="189"/>
    </location>
</feature>
<dbReference type="RefSeq" id="WP_149849499.1">
    <property type="nucleotide sequence ID" value="NZ_VUOB01000020.1"/>
</dbReference>
<gene>
    <name evidence="3" type="ORF">F0L68_11475</name>
</gene>
<dbReference type="InterPro" id="IPR012338">
    <property type="entry name" value="Beta-lactam/transpept-like"/>
</dbReference>
<dbReference type="Pfam" id="PF00144">
    <property type="entry name" value="Beta-lactamase"/>
    <property type="match status" value="1"/>
</dbReference>
<dbReference type="InterPro" id="IPR001466">
    <property type="entry name" value="Beta-lactam-related"/>
</dbReference>
<evidence type="ECO:0000313" key="4">
    <source>
        <dbReference type="Proteomes" id="UP000323454"/>
    </source>
</evidence>
<dbReference type="SUPFAM" id="SSF56601">
    <property type="entry name" value="beta-lactamase/transpeptidase-like"/>
    <property type="match status" value="1"/>
</dbReference>
<organism evidence="3 4">
    <name type="scientific">Solihabitans fulvus</name>
    <dbReference type="NCBI Taxonomy" id="1892852"/>
    <lineage>
        <taxon>Bacteria</taxon>
        <taxon>Bacillati</taxon>
        <taxon>Actinomycetota</taxon>
        <taxon>Actinomycetes</taxon>
        <taxon>Pseudonocardiales</taxon>
        <taxon>Pseudonocardiaceae</taxon>
        <taxon>Solihabitans</taxon>
    </lineage>
</organism>
<evidence type="ECO:0000256" key="1">
    <source>
        <dbReference type="SAM" id="MobiDB-lite"/>
    </source>
</evidence>
<keyword evidence="4" id="KW-1185">Reference proteome</keyword>
<dbReference type="Gene3D" id="3.40.710.10">
    <property type="entry name" value="DD-peptidase/beta-lactamase superfamily"/>
    <property type="match status" value="1"/>
</dbReference>
<dbReference type="InterPro" id="IPR050789">
    <property type="entry name" value="Diverse_Enzym_Activities"/>
</dbReference>
<dbReference type="Proteomes" id="UP000323454">
    <property type="component" value="Unassembled WGS sequence"/>
</dbReference>
<reference evidence="3 4" key="1">
    <citation type="submission" date="2019-09" db="EMBL/GenBank/DDBJ databases">
        <title>Goodfellowia gen. nov., a new genus of the Pseudonocardineae related to Actinoalloteichus, containing Goodfellowia coeruleoviolacea gen. nov., comb. nov. gen. nov., comb. nov.</title>
        <authorList>
            <person name="Labeda D."/>
        </authorList>
    </citation>
    <scope>NUCLEOTIDE SEQUENCE [LARGE SCALE GENOMIC DNA]</scope>
    <source>
        <strain evidence="3 4">AN110305</strain>
    </source>
</reference>
<name>A0A5B2XJA9_9PSEU</name>
<evidence type="ECO:0000259" key="2">
    <source>
        <dbReference type="Pfam" id="PF00144"/>
    </source>
</evidence>
<feature type="domain" description="Beta-lactamase-related" evidence="2">
    <location>
        <begin position="5"/>
        <end position="161"/>
    </location>
</feature>
<accession>A0A5B2XJA9</accession>
<evidence type="ECO:0000313" key="3">
    <source>
        <dbReference type="EMBL" id="KAA2262842.1"/>
    </source>
</evidence>